<dbReference type="PANTHER" id="PTHR43542:SF1">
    <property type="entry name" value="METHYLTRANSFERASE"/>
    <property type="match status" value="1"/>
</dbReference>
<protein>
    <submittedName>
        <fullName evidence="3">16S rRNA (Guanine(966)-N(2))-methyltransferase RsmD</fullName>
        <ecNumber evidence="3">2.1.1.171</ecNumber>
    </submittedName>
</protein>
<dbReference type="Gene3D" id="3.40.50.150">
    <property type="entry name" value="Vaccinia Virus protein VP39"/>
    <property type="match status" value="1"/>
</dbReference>
<dbReference type="NCBIfam" id="TIGR00095">
    <property type="entry name" value="16S rRNA (guanine(966)-N(2))-methyltransferase RsmD"/>
    <property type="match status" value="1"/>
</dbReference>
<proteinExistence type="predicted"/>
<dbReference type="RefSeq" id="WP_313274529.1">
    <property type="nucleotide sequence ID" value="NZ_JASXSX010000005.1"/>
</dbReference>
<organism evidence="3 4">
    <name type="scientific">Gleimia hominis</name>
    <dbReference type="NCBI Taxonomy" id="595468"/>
    <lineage>
        <taxon>Bacteria</taxon>
        <taxon>Bacillati</taxon>
        <taxon>Actinomycetota</taxon>
        <taxon>Actinomycetes</taxon>
        <taxon>Actinomycetales</taxon>
        <taxon>Actinomycetaceae</taxon>
        <taxon>Gleimia</taxon>
    </lineage>
</organism>
<dbReference type="Proteomes" id="UP001247542">
    <property type="component" value="Unassembled WGS sequence"/>
</dbReference>
<dbReference type="InterPro" id="IPR004398">
    <property type="entry name" value="RNA_MeTrfase_RsmD"/>
</dbReference>
<sequence length="189" mass="20656">MTRIIAGTYKGRELAVPTRGTRPTSSRVREALFSRLEAWDELEGARVLDLYAGSGALGLEAISRGAQSAVLVDKAREANRVMSKNIRCLDAPAHAVAQDAYQFACSTKQPAYTLVFIDPPYDYPAQQLARVLDALRSGLEPQALVVVEGSTRSTAPSWPAGYTEESTRKWGETRAWFLTYTGNEGSVEV</sequence>
<evidence type="ECO:0000256" key="1">
    <source>
        <dbReference type="ARBA" id="ARBA00022603"/>
    </source>
</evidence>
<dbReference type="PANTHER" id="PTHR43542">
    <property type="entry name" value="METHYLTRANSFERASE"/>
    <property type="match status" value="1"/>
</dbReference>
<gene>
    <name evidence="3" type="primary">rsmD</name>
    <name evidence="3" type="ORF">QS713_08630</name>
</gene>
<dbReference type="GO" id="GO:0052913">
    <property type="term" value="F:16S rRNA (guanine(966)-N(2))-methyltransferase activity"/>
    <property type="evidence" value="ECO:0007669"/>
    <property type="project" value="UniProtKB-EC"/>
</dbReference>
<dbReference type="EMBL" id="JASXSX010000005">
    <property type="protein sequence ID" value="MDT3768122.1"/>
    <property type="molecule type" value="Genomic_DNA"/>
</dbReference>
<evidence type="ECO:0000313" key="4">
    <source>
        <dbReference type="Proteomes" id="UP001247542"/>
    </source>
</evidence>
<evidence type="ECO:0000313" key="3">
    <source>
        <dbReference type="EMBL" id="MDT3768122.1"/>
    </source>
</evidence>
<dbReference type="SUPFAM" id="SSF53335">
    <property type="entry name" value="S-adenosyl-L-methionine-dependent methyltransferases"/>
    <property type="match status" value="1"/>
</dbReference>
<reference evidence="3 4" key="1">
    <citation type="submission" date="2023-06" db="EMBL/GenBank/DDBJ databases">
        <title>Draft genome sequence of Gleimia hominis type strain CCUG 57540T.</title>
        <authorList>
            <person name="Salva-Serra F."/>
            <person name="Cardew S."/>
            <person name="Jensie Markopoulos S."/>
            <person name="Ohlen M."/>
            <person name="Inganas E."/>
            <person name="Svensson-Stadler L."/>
            <person name="Moore E.R.B."/>
        </authorList>
    </citation>
    <scope>NUCLEOTIDE SEQUENCE [LARGE SCALE GENOMIC DNA]</scope>
    <source>
        <strain evidence="3 4">CCUG 57540</strain>
    </source>
</reference>
<keyword evidence="2 3" id="KW-0808">Transferase</keyword>
<accession>A0ABU3ICM2</accession>
<keyword evidence="1 3" id="KW-0489">Methyltransferase</keyword>
<dbReference type="PIRSF" id="PIRSF004553">
    <property type="entry name" value="CHP00095"/>
    <property type="match status" value="1"/>
</dbReference>
<keyword evidence="4" id="KW-1185">Reference proteome</keyword>
<comment type="caution">
    <text evidence="3">The sequence shown here is derived from an EMBL/GenBank/DDBJ whole genome shotgun (WGS) entry which is preliminary data.</text>
</comment>
<dbReference type="Pfam" id="PF03602">
    <property type="entry name" value="Cons_hypoth95"/>
    <property type="match status" value="1"/>
</dbReference>
<evidence type="ECO:0000256" key="2">
    <source>
        <dbReference type="ARBA" id="ARBA00022679"/>
    </source>
</evidence>
<dbReference type="CDD" id="cd02440">
    <property type="entry name" value="AdoMet_MTases"/>
    <property type="match status" value="1"/>
</dbReference>
<dbReference type="InterPro" id="IPR029063">
    <property type="entry name" value="SAM-dependent_MTases_sf"/>
</dbReference>
<name>A0ABU3ICM2_9ACTO</name>
<dbReference type="EC" id="2.1.1.171" evidence="3"/>